<evidence type="ECO:0000313" key="3">
    <source>
        <dbReference type="Proteomes" id="UP000594261"/>
    </source>
</evidence>
<dbReference type="EMBL" id="LRBV02000004">
    <property type="status" value="NOT_ANNOTATED_CDS"/>
    <property type="molecule type" value="Genomic_DNA"/>
</dbReference>
<protein>
    <recommendedName>
        <fullName evidence="1">Amine oxidase domain-containing protein</fullName>
    </recommendedName>
</protein>
<dbReference type="InterPro" id="IPR036188">
    <property type="entry name" value="FAD/NAD-bd_sf"/>
</dbReference>
<dbReference type="Proteomes" id="UP000594261">
    <property type="component" value="Chromosome 4"/>
</dbReference>
<dbReference type="Gene3D" id="3.50.50.60">
    <property type="entry name" value="FAD/NAD(P)-binding domain"/>
    <property type="match status" value="1"/>
</dbReference>
<dbReference type="GO" id="GO:0016491">
    <property type="term" value="F:oxidoreductase activity"/>
    <property type="evidence" value="ECO:0007669"/>
    <property type="project" value="InterPro"/>
</dbReference>
<dbReference type="Gramene" id="QL04p009049:mrna">
    <property type="protein sequence ID" value="QL04p009049:mrna"/>
    <property type="gene ID" value="QL04p009049"/>
</dbReference>
<name>A0A7N2LCR0_QUELO</name>
<dbReference type="AlphaFoldDB" id="A0A7N2LCR0"/>
<keyword evidence="3" id="KW-1185">Reference proteome</keyword>
<evidence type="ECO:0000313" key="2">
    <source>
        <dbReference type="EnsemblPlants" id="QL04p009049:mrna"/>
    </source>
</evidence>
<sequence>MQFLFKAPVGCIFFTGEHTSEQFSGYVHGGYLAGIDISKALLDEIRKERKTENQNHLLEPLLALTGSLTLTQADAVSSLHKCDIPTQLYLSGKLNIPEAIL</sequence>
<feature type="domain" description="Amine oxidase" evidence="1">
    <location>
        <begin position="5"/>
        <end position="41"/>
    </location>
</feature>
<accession>A0A7N2LCR0</accession>
<reference evidence="2 3" key="1">
    <citation type="journal article" date="2016" name="G3 (Bethesda)">
        <title>First Draft Assembly and Annotation of the Genome of a California Endemic Oak Quercus lobata Nee (Fagaceae).</title>
        <authorList>
            <person name="Sork V.L."/>
            <person name="Fitz-Gibbon S.T."/>
            <person name="Puiu D."/>
            <person name="Crepeau M."/>
            <person name="Gugger P.F."/>
            <person name="Sherman R."/>
            <person name="Stevens K."/>
            <person name="Langley C.H."/>
            <person name="Pellegrini M."/>
            <person name="Salzberg S.L."/>
        </authorList>
    </citation>
    <scope>NUCLEOTIDE SEQUENCE [LARGE SCALE GENOMIC DNA]</scope>
    <source>
        <strain evidence="2 3">cv. SW786</strain>
    </source>
</reference>
<organism evidence="2 3">
    <name type="scientific">Quercus lobata</name>
    <name type="common">Valley oak</name>
    <dbReference type="NCBI Taxonomy" id="97700"/>
    <lineage>
        <taxon>Eukaryota</taxon>
        <taxon>Viridiplantae</taxon>
        <taxon>Streptophyta</taxon>
        <taxon>Embryophyta</taxon>
        <taxon>Tracheophyta</taxon>
        <taxon>Spermatophyta</taxon>
        <taxon>Magnoliopsida</taxon>
        <taxon>eudicotyledons</taxon>
        <taxon>Gunneridae</taxon>
        <taxon>Pentapetalae</taxon>
        <taxon>rosids</taxon>
        <taxon>fabids</taxon>
        <taxon>Fagales</taxon>
        <taxon>Fagaceae</taxon>
        <taxon>Quercus</taxon>
    </lineage>
</organism>
<dbReference type="InParanoid" id="A0A7N2LCR0"/>
<reference evidence="2" key="2">
    <citation type="submission" date="2021-01" db="UniProtKB">
        <authorList>
            <consortium name="EnsemblPlants"/>
        </authorList>
    </citation>
    <scope>IDENTIFICATION</scope>
</reference>
<evidence type="ECO:0000259" key="1">
    <source>
        <dbReference type="Pfam" id="PF01593"/>
    </source>
</evidence>
<dbReference type="InterPro" id="IPR002937">
    <property type="entry name" value="Amino_oxidase"/>
</dbReference>
<proteinExistence type="predicted"/>
<dbReference type="Pfam" id="PF01593">
    <property type="entry name" value="Amino_oxidase"/>
    <property type="match status" value="1"/>
</dbReference>
<dbReference type="EnsemblPlants" id="QL04p009049:mrna">
    <property type="protein sequence ID" value="QL04p009049:mrna"/>
    <property type="gene ID" value="QL04p009049"/>
</dbReference>